<evidence type="ECO:0000259" key="2">
    <source>
        <dbReference type="Pfam" id="PF00383"/>
    </source>
</evidence>
<feature type="domain" description="CMP/dCMP-type deaminase" evidence="2">
    <location>
        <begin position="4"/>
        <end position="62"/>
    </location>
</feature>
<evidence type="ECO:0000313" key="3">
    <source>
        <dbReference type="EMBL" id="RDU73778.1"/>
    </source>
</evidence>
<dbReference type="SUPFAM" id="SSF53597">
    <property type="entry name" value="Dihydrofolate reductase-like"/>
    <property type="match status" value="1"/>
</dbReference>
<dbReference type="InterPro" id="IPR016193">
    <property type="entry name" value="Cytidine_deaminase-like"/>
</dbReference>
<dbReference type="PANTHER" id="PTHR11079:SF162">
    <property type="entry name" value="RIBOFLAVIN BIOSYNTHESIS PROTEIN PYRD, CHLOROPLASTIC"/>
    <property type="match status" value="1"/>
</dbReference>
<keyword evidence="4" id="KW-1185">Reference proteome</keyword>
<dbReference type="SUPFAM" id="SSF53927">
    <property type="entry name" value="Cytidine deaminase-like"/>
    <property type="match status" value="1"/>
</dbReference>
<dbReference type="Proteomes" id="UP000256424">
    <property type="component" value="Unassembled WGS sequence"/>
</dbReference>
<dbReference type="Gene3D" id="3.40.430.10">
    <property type="entry name" value="Dihydrofolate Reductase, subunit A"/>
    <property type="match status" value="1"/>
</dbReference>
<reference evidence="3 4" key="1">
    <citation type="submission" date="2018-04" db="EMBL/GenBank/DDBJ databases">
        <title>Novel Campyloabacter and Helicobacter Species and Strains.</title>
        <authorList>
            <person name="Mannion A.J."/>
            <person name="Shen Z."/>
            <person name="Fox J.G."/>
        </authorList>
    </citation>
    <scope>NUCLEOTIDE SEQUENCE [LARGE SCALE GENOMIC DNA]</scope>
    <source>
        <strain evidence="3 4">MIT 97-5075</strain>
    </source>
</reference>
<evidence type="ECO:0000313" key="4">
    <source>
        <dbReference type="Proteomes" id="UP000256424"/>
    </source>
</evidence>
<comment type="caution">
    <text evidence="3">The sequence shown here is derived from an EMBL/GenBank/DDBJ whole genome shotgun (WGS) entry which is preliminary data.</text>
</comment>
<gene>
    <name evidence="3" type="primary">ribD</name>
    <name evidence="3" type="ORF">CQA66_00920</name>
</gene>
<dbReference type="InterPro" id="IPR004794">
    <property type="entry name" value="Eubact_RibD"/>
</dbReference>
<dbReference type="InterPro" id="IPR024072">
    <property type="entry name" value="DHFR-like_dom_sf"/>
</dbReference>
<dbReference type="GO" id="GO:0008835">
    <property type="term" value="F:diaminohydroxyphosphoribosylaminopyrimidine deaminase activity"/>
    <property type="evidence" value="ECO:0007669"/>
    <property type="project" value="InterPro"/>
</dbReference>
<dbReference type="PANTHER" id="PTHR11079">
    <property type="entry name" value="CYTOSINE DEAMINASE FAMILY MEMBER"/>
    <property type="match status" value="1"/>
</dbReference>
<dbReference type="GO" id="GO:0009231">
    <property type="term" value="P:riboflavin biosynthetic process"/>
    <property type="evidence" value="ECO:0007669"/>
    <property type="project" value="UniProtKB-UniPathway"/>
</dbReference>
<dbReference type="Gene3D" id="3.40.140.10">
    <property type="entry name" value="Cytidine Deaminase, domain 2"/>
    <property type="match status" value="1"/>
</dbReference>
<proteinExistence type="predicted"/>
<name>A0A3D8J8M5_9HELI</name>
<dbReference type="InterPro" id="IPR002125">
    <property type="entry name" value="CMP_dCMP_dom"/>
</dbReference>
<accession>A0A3D8J8M5</accession>
<dbReference type="EMBL" id="NXLW01000001">
    <property type="protein sequence ID" value="RDU73778.1"/>
    <property type="molecule type" value="Genomic_DNA"/>
</dbReference>
<dbReference type="Pfam" id="PF00383">
    <property type="entry name" value="dCMP_cyt_deam_1"/>
    <property type="match status" value="1"/>
</dbReference>
<comment type="pathway">
    <text evidence="1">Cofactor biosynthesis; riboflavin biosynthesis.</text>
</comment>
<protein>
    <submittedName>
        <fullName evidence="3">Bifunctional diaminohydroxyphosphoribosylaminopyrimidine deaminase/5-amino-6-(5-phosphoribosylamino)uracil reductase RibD</fullName>
    </submittedName>
</protein>
<evidence type="ECO:0000256" key="1">
    <source>
        <dbReference type="ARBA" id="ARBA00005104"/>
    </source>
</evidence>
<organism evidence="3 4">
    <name type="scientific">Helicobacter aurati</name>
    <dbReference type="NCBI Taxonomy" id="137778"/>
    <lineage>
        <taxon>Bacteria</taxon>
        <taxon>Pseudomonadati</taxon>
        <taxon>Campylobacterota</taxon>
        <taxon>Epsilonproteobacteria</taxon>
        <taxon>Campylobacterales</taxon>
        <taxon>Helicobacteraceae</taxon>
        <taxon>Helicobacter</taxon>
    </lineage>
</organism>
<sequence>MFMDSHFMRLAIDYAWQFQTLTLPNPAVGALIVANNEIIALQAHYKVGMPHAEVLACQEALLYFFASDIRKREILSQAFVAQKEYFTCSIPQNVPADSFVQSVIESFQTETCSEKIYDFLMRFHCGIFYECDLFITLEPCNHHGKTPPCAKLIAAIQPNRIFVGCSEPTSKASGGFQTLRNIPITQNVLFSEASKLLYPFLVWQEKSHFTLFKIAQRLDGTYHNGVISNMDSRIFTHNMRCVADYIVISGETLRHDNPLLDNRFSIAPYTDSKLPTIFVLSKTLDSKDLQKFRIGNRNVHIARNVQELPTSGFIVIEGGFAFLISLLEECGVQEQRTPFIVDSILGYIAPTLSTFSNALCNEEIPIDVLQRHGFSLSHTYSLLDFWQKKAGRKIEDLQRNIVYWLIRDRDC</sequence>
<dbReference type="NCBIfam" id="TIGR00326">
    <property type="entry name" value="eubact_ribD"/>
    <property type="match status" value="1"/>
</dbReference>
<dbReference type="UniPathway" id="UPA00275"/>
<dbReference type="AlphaFoldDB" id="A0A3D8J8M5"/>